<organism evidence="2 3">
    <name type="scientific">Streptomyces phage Wakanda</name>
    <dbReference type="NCBI Taxonomy" id="2713267"/>
    <lineage>
        <taxon>Viruses</taxon>
        <taxon>Duplodnaviria</taxon>
        <taxon>Heunggongvirae</taxon>
        <taxon>Uroviricota</taxon>
        <taxon>Caudoviricetes</taxon>
        <taxon>Stanwilliamsviridae</taxon>
        <taxon>Loccivirinae</taxon>
        <taxon>Wakandavirus</taxon>
        <taxon>Wakandavirus wakanda</taxon>
    </lineage>
</organism>
<evidence type="ECO:0000256" key="1">
    <source>
        <dbReference type="SAM" id="Phobius"/>
    </source>
</evidence>
<feature type="transmembrane region" description="Helical" evidence="1">
    <location>
        <begin position="20"/>
        <end position="44"/>
    </location>
</feature>
<keyword evidence="1" id="KW-1133">Transmembrane helix</keyword>
<evidence type="ECO:0000313" key="2">
    <source>
        <dbReference type="EMBL" id="QIN94014.1"/>
    </source>
</evidence>
<proteinExistence type="predicted"/>
<dbReference type="KEGG" id="vg:77927858"/>
<keyword evidence="3" id="KW-1185">Reference proteome</keyword>
<dbReference type="GeneID" id="77927858"/>
<keyword evidence="1" id="KW-0812">Transmembrane</keyword>
<accession>A0A6G8R1F1</accession>
<protein>
    <submittedName>
        <fullName evidence="2">Uncharacterized protein</fullName>
    </submittedName>
</protein>
<dbReference type="EMBL" id="MT024865">
    <property type="protein sequence ID" value="QIN94014.1"/>
    <property type="molecule type" value="Genomic_DNA"/>
</dbReference>
<keyword evidence="1" id="KW-0472">Membrane</keyword>
<dbReference type="Proteomes" id="UP000501266">
    <property type="component" value="Segment"/>
</dbReference>
<reference evidence="2 3" key="1">
    <citation type="submission" date="2020-02" db="EMBL/GenBank/DDBJ databases">
        <authorList>
            <person name="Bullock J.N."/>
            <person name="Barnes M.L."/>
            <person name="Kankolongo K.M."/>
            <person name="Dejene B.A."/>
            <person name="Lindsay P.E."/>
            <person name="Bhuiyan S."/>
            <person name="Nayek S."/>
            <person name="Hughes L.E."/>
            <person name="Garlena R.A."/>
            <person name="Russell D.A."/>
            <person name="Pope W.H."/>
            <person name="Jacobs-Sera D."/>
            <person name="Hatfull G.F."/>
        </authorList>
    </citation>
    <scope>NUCLEOTIDE SEQUENCE [LARGE SCALE GENOMIC DNA]</scope>
</reference>
<gene>
    <name evidence="2" type="primary">21</name>
    <name evidence="2" type="ORF">SEA_WAKANDA_21</name>
</gene>
<name>A0A6G8R1F1_9CAUD</name>
<sequence length="149" mass="16515">MYSLLKRAWRGLVREIHRPINRVAAGTLSIYTMLWGLWLSNPFWEVFSQGKLYGWLGSVADETVWGLLALGVGAVMTYGVVKASPKSLTIGAFVGFLHWLLIAIGYFAGNWMNTGGITSVAMAIYCAAIYLNLRVVNHNLAFEKDSDII</sequence>
<evidence type="ECO:0000313" key="3">
    <source>
        <dbReference type="Proteomes" id="UP000501266"/>
    </source>
</evidence>
<feature type="transmembrane region" description="Helical" evidence="1">
    <location>
        <begin position="64"/>
        <end position="81"/>
    </location>
</feature>
<feature type="transmembrane region" description="Helical" evidence="1">
    <location>
        <begin position="88"/>
        <end position="108"/>
    </location>
</feature>
<feature type="transmembrane region" description="Helical" evidence="1">
    <location>
        <begin position="114"/>
        <end position="133"/>
    </location>
</feature>
<dbReference type="RefSeq" id="YP_010652104.1">
    <property type="nucleotide sequence ID" value="NC_070785.1"/>
</dbReference>